<gene>
    <name evidence="2" type="ORF">CYY_010146</name>
</gene>
<keyword evidence="3" id="KW-1185">Reference proteome</keyword>
<sequence length="115" mass="13014">MTPISVAGGDHSDWEDDHDRNEGVISPILSTTDLNDYDNENDGNEGVISPILSATNLNESNAIESIISLSQSYPIPKYKKGDEVFVRSYSINRNTWWIASIHQILNDLQIYRFKE</sequence>
<dbReference type="Proteomes" id="UP000695562">
    <property type="component" value="Unassembled WGS sequence"/>
</dbReference>
<dbReference type="EMBL" id="AJWJ01000945">
    <property type="protein sequence ID" value="KAF2068528.1"/>
    <property type="molecule type" value="Genomic_DNA"/>
</dbReference>
<comment type="caution">
    <text evidence="2">The sequence shown here is derived from an EMBL/GenBank/DDBJ whole genome shotgun (WGS) entry which is preliminary data.</text>
</comment>
<dbReference type="AlphaFoldDB" id="A0A8J4PK97"/>
<proteinExistence type="predicted"/>
<accession>A0A8J4PK97</accession>
<evidence type="ECO:0000313" key="3">
    <source>
        <dbReference type="Proteomes" id="UP000695562"/>
    </source>
</evidence>
<organism evidence="2 3">
    <name type="scientific">Polysphondylium violaceum</name>
    <dbReference type="NCBI Taxonomy" id="133409"/>
    <lineage>
        <taxon>Eukaryota</taxon>
        <taxon>Amoebozoa</taxon>
        <taxon>Evosea</taxon>
        <taxon>Eumycetozoa</taxon>
        <taxon>Dictyostelia</taxon>
        <taxon>Dictyosteliales</taxon>
        <taxon>Dictyosteliaceae</taxon>
        <taxon>Polysphondylium</taxon>
    </lineage>
</organism>
<protein>
    <submittedName>
        <fullName evidence="2">Uncharacterized protein</fullName>
    </submittedName>
</protein>
<reference evidence="2" key="1">
    <citation type="submission" date="2020-01" db="EMBL/GenBank/DDBJ databases">
        <title>Development of genomics and gene disruption for Polysphondylium violaceum indicates a role for the polyketide synthase stlB in stalk morphogenesis.</title>
        <authorList>
            <person name="Narita B."/>
            <person name="Kawabe Y."/>
            <person name="Kin K."/>
            <person name="Saito T."/>
            <person name="Gibbs R."/>
            <person name="Kuspa A."/>
            <person name="Muzny D."/>
            <person name="Queller D."/>
            <person name="Richards S."/>
            <person name="Strassman J."/>
            <person name="Sucgang R."/>
            <person name="Worley K."/>
            <person name="Schaap P."/>
        </authorList>
    </citation>
    <scope>NUCLEOTIDE SEQUENCE</scope>
    <source>
        <strain evidence="2">QSvi11</strain>
    </source>
</reference>
<feature type="region of interest" description="Disordered" evidence="1">
    <location>
        <begin position="1"/>
        <end position="41"/>
    </location>
</feature>
<evidence type="ECO:0000256" key="1">
    <source>
        <dbReference type="SAM" id="MobiDB-lite"/>
    </source>
</evidence>
<evidence type="ECO:0000313" key="2">
    <source>
        <dbReference type="EMBL" id="KAF2068528.1"/>
    </source>
</evidence>
<name>A0A8J4PK97_9MYCE</name>